<feature type="compositionally biased region" description="Basic residues" evidence="6">
    <location>
        <begin position="115"/>
        <end position="128"/>
    </location>
</feature>
<organism evidence="8 9">
    <name type="scientific">Chara braunii</name>
    <name type="common">Braun's stonewort</name>
    <dbReference type="NCBI Taxonomy" id="69332"/>
    <lineage>
        <taxon>Eukaryota</taxon>
        <taxon>Viridiplantae</taxon>
        <taxon>Streptophyta</taxon>
        <taxon>Charophyceae</taxon>
        <taxon>Charales</taxon>
        <taxon>Characeae</taxon>
        <taxon>Chara</taxon>
    </lineage>
</organism>
<dbReference type="GO" id="GO:0008270">
    <property type="term" value="F:zinc ion binding"/>
    <property type="evidence" value="ECO:0007669"/>
    <property type="project" value="UniProtKB-KW"/>
</dbReference>
<protein>
    <recommendedName>
        <fullName evidence="7">C3H1-type domain-containing protein</fullName>
    </recommendedName>
</protein>
<evidence type="ECO:0000256" key="2">
    <source>
        <dbReference type="ARBA" id="ARBA00022771"/>
    </source>
</evidence>
<dbReference type="InterPro" id="IPR045868">
    <property type="entry name" value="Znf_C3H13/40"/>
</dbReference>
<feature type="domain" description="C3H1-type" evidence="7">
    <location>
        <begin position="7"/>
        <end position="33"/>
    </location>
</feature>
<evidence type="ECO:0000256" key="5">
    <source>
        <dbReference type="SAM" id="Coils"/>
    </source>
</evidence>
<evidence type="ECO:0000256" key="6">
    <source>
        <dbReference type="SAM" id="MobiDB-lite"/>
    </source>
</evidence>
<keyword evidence="2 4" id="KW-0863">Zinc-finger</keyword>
<evidence type="ECO:0000256" key="1">
    <source>
        <dbReference type="ARBA" id="ARBA00022723"/>
    </source>
</evidence>
<feature type="compositionally biased region" description="Low complexity" evidence="6">
    <location>
        <begin position="129"/>
        <end position="139"/>
    </location>
</feature>
<dbReference type="Proteomes" id="UP000265515">
    <property type="component" value="Unassembled WGS sequence"/>
</dbReference>
<dbReference type="AlphaFoldDB" id="A0A388KQV5"/>
<dbReference type="PANTHER" id="PTHR38160:SF1">
    <property type="entry name" value="ZINC FINGER CCCH DOMAIN-CONTAINING PROTEIN 40"/>
    <property type="match status" value="1"/>
</dbReference>
<evidence type="ECO:0000313" key="9">
    <source>
        <dbReference type="Proteomes" id="UP000265515"/>
    </source>
</evidence>
<dbReference type="Gramene" id="GBG72313">
    <property type="protein sequence ID" value="GBG72313"/>
    <property type="gene ID" value="CBR_g11242"/>
</dbReference>
<comment type="caution">
    <text evidence="8">The sequence shown here is derived from an EMBL/GenBank/DDBJ whole genome shotgun (WGS) entry which is preliminary data.</text>
</comment>
<sequence length="410" mass="46449">MAHYGDLFKTRICRAFQQGNCDRTNCSFAHGEEELRIVGNNERRYMGEGQGQVWDRLRRPASPPRNVYRRRPSPHARGPASPHARGAASPHARGPASPGRPPPMRRGPPMDNRNRNRSHSPMYKRRRSNSNSPSRSPRPLNGDIRQIKRVRPDHGEQDYSDVSGEGGDDIPHRVASRLSPMSGGGGKDVYELQEQMSKMSAEKQELLQEVRALTAKMHAMEDALKRKEVMVKDLLTKLTVSEEKFQRLELQLREIVTAQIKVEKSKEHYECSQAELRKRLEEAMGENQADPVMKVLGDEDLTRRHPASTPKLAPGHGEGSGRAMGGRATSPGVRSKEGLRMQESVGHEREREQDREMERGDRDRDRDGEREKYRHRDRENGLRREKCGSAGGGSHGGRKHHGEDGESEYF</sequence>
<proteinExistence type="predicted"/>
<dbReference type="OrthoDB" id="665283at2759"/>
<keyword evidence="1 4" id="KW-0479">Metal-binding</keyword>
<evidence type="ECO:0000313" key="8">
    <source>
        <dbReference type="EMBL" id="GBG72313.1"/>
    </source>
</evidence>
<feature type="coiled-coil region" evidence="5">
    <location>
        <begin position="189"/>
        <end position="286"/>
    </location>
</feature>
<reference evidence="8 9" key="1">
    <citation type="journal article" date="2018" name="Cell">
        <title>The Chara Genome: Secondary Complexity and Implications for Plant Terrestrialization.</title>
        <authorList>
            <person name="Nishiyama T."/>
            <person name="Sakayama H."/>
            <person name="Vries J.D."/>
            <person name="Buschmann H."/>
            <person name="Saint-Marcoux D."/>
            <person name="Ullrich K.K."/>
            <person name="Haas F.B."/>
            <person name="Vanderstraeten L."/>
            <person name="Becker D."/>
            <person name="Lang D."/>
            <person name="Vosolsobe S."/>
            <person name="Rombauts S."/>
            <person name="Wilhelmsson P.K.I."/>
            <person name="Janitza P."/>
            <person name="Kern R."/>
            <person name="Heyl A."/>
            <person name="Rumpler F."/>
            <person name="Villalobos L.I.A.C."/>
            <person name="Clay J.M."/>
            <person name="Skokan R."/>
            <person name="Toyoda A."/>
            <person name="Suzuki Y."/>
            <person name="Kagoshima H."/>
            <person name="Schijlen E."/>
            <person name="Tajeshwar N."/>
            <person name="Catarino B."/>
            <person name="Hetherington A.J."/>
            <person name="Saltykova A."/>
            <person name="Bonnot C."/>
            <person name="Breuninger H."/>
            <person name="Symeonidi A."/>
            <person name="Radhakrishnan G.V."/>
            <person name="Van Nieuwerburgh F."/>
            <person name="Deforce D."/>
            <person name="Chang C."/>
            <person name="Karol K.G."/>
            <person name="Hedrich R."/>
            <person name="Ulvskov P."/>
            <person name="Glockner G."/>
            <person name="Delwiche C.F."/>
            <person name="Petrasek J."/>
            <person name="Van de Peer Y."/>
            <person name="Friml J."/>
            <person name="Beilby M."/>
            <person name="Dolan L."/>
            <person name="Kohara Y."/>
            <person name="Sugano S."/>
            <person name="Fujiyama A."/>
            <person name="Delaux P.-M."/>
            <person name="Quint M."/>
            <person name="TheiBen G."/>
            <person name="Hagemann M."/>
            <person name="Harholt J."/>
            <person name="Dunand C."/>
            <person name="Zachgo S."/>
            <person name="Langdale J."/>
            <person name="Maumus F."/>
            <person name="Straeten D.V.D."/>
            <person name="Gould S.B."/>
            <person name="Rensing S.A."/>
        </authorList>
    </citation>
    <scope>NUCLEOTIDE SEQUENCE [LARGE SCALE GENOMIC DNA]</scope>
    <source>
        <strain evidence="8 9">S276</strain>
    </source>
</reference>
<feature type="compositionally biased region" description="Basic and acidic residues" evidence="6">
    <location>
        <begin position="334"/>
        <end position="387"/>
    </location>
</feature>
<accession>A0A388KQV5</accession>
<dbReference type="SUPFAM" id="SSF90229">
    <property type="entry name" value="CCCH zinc finger"/>
    <property type="match status" value="1"/>
</dbReference>
<gene>
    <name evidence="8" type="ORF">CBR_g11242</name>
</gene>
<keyword evidence="9" id="KW-1185">Reference proteome</keyword>
<feature type="region of interest" description="Disordered" evidence="6">
    <location>
        <begin position="303"/>
        <end position="410"/>
    </location>
</feature>
<feature type="region of interest" description="Disordered" evidence="6">
    <location>
        <begin position="49"/>
        <end position="188"/>
    </location>
</feature>
<dbReference type="EMBL" id="BFEA01000162">
    <property type="protein sequence ID" value="GBG72313.1"/>
    <property type="molecule type" value="Genomic_DNA"/>
</dbReference>
<keyword evidence="3 4" id="KW-0862">Zinc</keyword>
<keyword evidence="5" id="KW-0175">Coiled coil</keyword>
<name>A0A388KQV5_CHABU</name>
<evidence type="ECO:0000256" key="3">
    <source>
        <dbReference type="ARBA" id="ARBA00022833"/>
    </source>
</evidence>
<dbReference type="SMART" id="SM00356">
    <property type="entry name" value="ZnF_C3H1"/>
    <property type="match status" value="1"/>
</dbReference>
<feature type="zinc finger region" description="C3H1-type" evidence="4">
    <location>
        <begin position="7"/>
        <end position="33"/>
    </location>
</feature>
<dbReference type="InterPro" id="IPR036855">
    <property type="entry name" value="Znf_CCCH_sf"/>
</dbReference>
<evidence type="ECO:0000259" key="7">
    <source>
        <dbReference type="PROSITE" id="PS50103"/>
    </source>
</evidence>
<dbReference type="Pfam" id="PF00642">
    <property type="entry name" value="zf-CCCH"/>
    <property type="match status" value="1"/>
</dbReference>
<dbReference type="OMA" id="NERRYMG"/>
<dbReference type="PANTHER" id="PTHR38160">
    <property type="entry name" value="ZINC FINGER CCCH DOMAIN-CONTAINING PROTEIN 40"/>
    <property type="match status" value="1"/>
</dbReference>
<dbReference type="InterPro" id="IPR000571">
    <property type="entry name" value="Znf_CCCH"/>
</dbReference>
<dbReference type="Gene3D" id="4.10.1000.10">
    <property type="entry name" value="Zinc finger, CCCH-type"/>
    <property type="match status" value="1"/>
</dbReference>
<dbReference type="PROSITE" id="PS50103">
    <property type="entry name" value="ZF_C3H1"/>
    <property type="match status" value="1"/>
</dbReference>
<evidence type="ECO:0000256" key="4">
    <source>
        <dbReference type="PROSITE-ProRule" id="PRU00723"/>
    </source>
</evidence>